<evidence type="ECO:0000313" key="2">
    <source>
        <dbReference type="Proteomes" id="UP001055439"/>
    </source>
</evidence>
<dbReference type="Pfam" id="PF07800">
    <property type="entry name" value="DUF1644"/>
    <property type="match status" value="1"/>
</dbReference>
<dbReference type="PANTHER" id="PTHR31197:SF12">
    <property type="entry name" value="OS02G0770600 PROTEIN"/>
    <property type="match status" value="1"/>
</dbReference>
<name>A0A9E7KPP6_9LILI</name>
<evidence type="ECO:0000313" key="1">
    <source>
        <dbReference type="EMBL" id="URE23359.1"/>
    </source>
</evidence>
<sequence length="404" mass="46465">MWEPPSPPSVLPGIFVAVERATPLRPPQTSVAPPSTSPPSSSALQNFGSFCYHFQNNLFEDKNYFGEMARRIMNYHRTSRRFRSTPYPLPSYHRPIPEREEKLKKTSFTLEKKDWKGATCPVCMEFPHNAVLLLCSSHDKGCRPYMCATSYRYSNCLEQFKKANAKMTSTLDNRIHYSPAWKKSEVGELVCPLCRGQVKGWTVVEPAREYLNKKRRSCMQDNCSFIGNYKELRKHVRTDHPCAKPHAVDPTLEQEWRNLEYQTERADVISTIRSSMPRAVILGDYVIEMGDSDPDSDYDNVDDDGFFDNGNGIFGRRSRRSFFNALLRESTRHRRLSRNHVSEVGEGSSGYLPTVVDHASLDAAFSYPLEEYDDEESTISIFHPERQHHRRRSLGRSVHGARLL</sequence>
<dbReference type="OrthoDB" id="1921166at2759"/>
<organism evidence="1 2">
    <name type="scientific">Musa troglodytarum</name>
    <name type="common">fe'i banana</name>
    <dbReference type="NCBI Taxonomy" id="320322"/>
    <lineage>
        <taxon>Eukaryota</taxon>
        <taxon>Viridiplantae</taxon>
        <taxon>Streptophyta</taxon>
        <taxon>Embryophyta</taxon>
        <taxon>Tracheophyta</taxon>
        <taxon>Spermatophyta</taxon>
        <taxon>Magnoliopsida</taxon>
        <taxon>Liliopsida</taxon>
        <taxon>Zingiberales</taxon>
        <taxon>Musaceae</taxon>
        <taxon>Musa</taxon>
    </lineage>
</organism>
<accession>A0A9E7KPP6</accession>
<dbReference type="EMBL" id="CP097510">
    <property type="protein sequence ID" value="URE23359.1"/>
    <property type="molecule type" value="Genomic_DNA"/>
</dbReference>
<dbReference type="InterPro" id="IPR012866">
    <property type="entry name" value="DUF1644"/>
</dbReference>
<dbReference type="Proteomes" id="UP001055439">
    <property type="component" value="Chromosome 8"/>
</dbReference>
<keyword evidence="2" id="KW-1185">Reference proteome</keyword>
<dbReference type="PANTHER" id="PTHR31197">
    <property type="entry name" value="OS01G0612600 PROTEIN"/>
    <property type="match status" value="1"/>
</dbReference>
<reference evidence="1" key="1">
    <citation type="submission" date="2022-05" db="EMBL/GenBank/DDBJ databases">
        <title>The Musa troglodytarum L. genome provides insights into the mechanism of non-climacteric behaviour and enrichment of carotenoids.</title>
        <authorList>
            <person name="Wang J."/>
        </authorList>
    </citation>
    <scope>NUCLEOTIDE SEQUENCE</scope>
    <source>
        <tissue evidence="1">Leaf</tissue>
    </source>
</reference>
<gene>
    <name evidence="1" type="ORF">MUK42_15509</name>
</gene>
<dbReference type="AlphaFoldDB" id="A0A9E7KPP6"/>
<proteinExistence type="predicted"/>
<protein>
    <submittedName>
        <fullName evidence="1">Uncharacterized protein</fullName>
    </submittedName>
</protein>